<organism evidence="6">
    <name type="scientific">Brachypodium distachyon</name>
    <name type="common">Purple false brome</name>
    <name type="synonym">Trachynia distachya</name>
    <dbReference type="NCBI Taxonomy" id="15368"/>
    <lineage>
        <taxon>Eukaryota</taxon>
        <taxon>Viridiplantae</taxon>
        <taxon>Streptophyta</taxon>
        <taxon>Embryophyta</taxon>
        <taxon>Tracheophyta</taxon>
        <taxon>Spermatophyta</taxon>
        <taxon>Magnoliopsida</taxon>
        <taxon>Liliopsida</taxon>
        <taxon>Poales</taxon>
        <taxon>Poaceae</taxon>
        <taxon>BOP clade</taxon>
        <taxon>Pooideae</taxon>
        <taxon>Stipodae</taxon>
        <taxon>Brachypodieae</taxon>
        <taxon>Brachypodium</taxon>
    </lineage>
</organism>
<dbReference type="FunFam" id="1.25.40.10:FF:000558">
    <property type="entry name" value="Pentatricopeptide repeat-containing protein At5g39710"/>
    <property type="match status" value="1"/>
</dbReference>
<proteinExistence type="inferred from homology"/>
<feature type="repeat" description="PPR" evidence="4">
    <location>
        <begin position="232"/>
        <end position="262"/>
    </location>
</feature>
<dbReference type="EMBL" id="CM000884">
    <property type="protein sequence ID" value="PNT61237.1"/>
    <property type="molecule type" value="Genomic_DNA"/>
</dbReference>
<dbReference type="Gene3D" id="1.25.40.10">
    <property type="entry name" value="Tetratricopeptide repeat domain"/>
    <property type="match status" value="4"/>
</dbReference>
<dbReference type="PANTHER" id="PTHR47447">
    <property type="entry name" value="OS03G0856100 PROTEIN"/>
    <property type="match status" value="1"/>
</dbReference>
<keyword evidence="8" id="KW-1185">Reference proteome</keyword>
<dbReference type="HOGENOM" id="CLU_002706_49_12_1"/>
<keyword evidence="3" id="KW-0809">Transit peptide</keyword>
<dbReference type="Proteomes" id="UP000008810">
    <property type="component" value="Chromosome 5"/>
</dbReference>
<comment type="similarity">
    <text evidence="1">Belongs to the PPR family. P subfamily.</text>
</comment>
<feature type="compositionally biased region" description="Pro residues" evidence="5">
    <location>
        <begin position="10"/>
        <end position="30"/>
    </location>
</feature>
<evidence type="ECO:0000313" key="8">
    <source>
        <dbReference type="Proteomes" id="UP000008810"/>
    </source>
</evidence>
<feature type="repeat" description="PPR" evidence="4">
    <location>
        <begin position="436"/>
        <end position="470"/>
    </location>
</feature>
<dbReference type="Pfam" id="PF12854">
    <property type="entry name" value="PPR_1"/>
    <property type="match status" value="1"/>
</dbReference>
<feature type="repeat" description="PPR" evidence="4">
    <location>
        <begin position="401"/>
        <end position="435"/>
    </location>
</feature>
<evidence type="ECO:0000256" key="3">
    <source>
        <dbReference type="ARBA" id="ARBA00022946"/>
    </source>
</evidence>
<dbReference type="InterPro" id="IPR011990">
    <property type="entry name" value="TPR-like_helical_dom_sf"/>
</dbReference>
<evidence type="ECO:0000256" key="5">
    <source>
        <dbReference type="SAM" id="MobiDB-lite"/>
    </source>
</evidence>
<evidence type="ECO:0000313" key="6">
    <source>
        <dbReference type="EMBL" id="PNT61237.1"/>
    </source>
</evidence>
<feature type="region of interest" description="Disordered" evidence="5">
    <location>
        <begin position="1"/>
        <end position="36"/>
    </location>
</feature>
<feature type="repeat" description="PPR" evidence="4">
    <location>
        <begin position="331"/>
        <end position="365"/>
    </location>
</feature>
<dbReference type="eggNOG" id="KOG4197">
    <property type="taxonomic scope" value="Eukaryota"/>
</dbReference>
<dbReference type="PROSITE" id="PS51375">
    <property type="entry name" value="PPR"/>
    <property type="match status" value="7"/>
</dbReference>
<evidence type="ECO:0008006" key="9">
    <source>
        <dbReference type="Google" id="ProtNLM"/>
    </source>
</evidence>
<gene>
    <name evidence="7" type="primary">LOC100823734</name>
    <name evidence="6" type="ORF">BRADI_5g12557v3</name>
</gene>
<dbReference type="InterPro" id="IPR002885">
    <property type="entry name" value="PPR_rpt"/>
</dbReference>
<dbReference type="PANTHER" id="PTHR47447:SF22">
    <property type="entry name" value="TETRATRICOPEPTIDE-LIKE HELICAL DOMAIN SUPERFAMILY"/>
    <property type="match status" value="1"/>
</dbReference>
<evidence type="ECO:0000256" key="1">
    <source>
        <dbReference type="ARBA" id="ARBA00007626"/>
    </source>
</evidence>
<feature type="repeat" description="PPR" evidence="4">
    <location>
        <begin position="366"/>
        <end position="400"/>
    </location>
</feature>
<sequence>MRRALRPRQHPPPPSSLPWYAPPPQPPPSHSPSTTEADPLIVAASEVALALPVHPAPLPATAPPPLLRLLPAFTSGHFLSLLRRNPLSLPPLPILSLFRLLLLASPPGLFRHTPSSFLSMSHHLLVHRLPHLARPLLRLLASRLGRSSAPRLLPDLLPAASPGDPAPLVSELAAAYADEGLLPDACSLVLLALRRGISLPAPVCSGLMSRLPSTPEAYTFYLQLLDAGMAPETRLFNVLMRDFVRLGELVSARKVFDEMRRSVQPTVVTFNTLISGRMENAVKMFNEMRDTGVNPNAVVFTTLIDAHCKEGNVNAGMDLYQDMRVRGVMPDLVAYNALVNGLCRARNLKAAESIVEEMKNAGLKPDKVTYTTLIDGCCKDGKLDMAMDIKQKMAEKEVSLDEVTYTALISGLSKAGRPVDAERVLREMMEAALEPDNTTYTMVIDAFCRKGDVKTGFKLLKEMQNKGKKPGVVTYNVIMNGLCKLGQMKNADMLLHAMLNIGVSPDDITYNILLDGQCKHGKVANSEELESSKGMVPDFAVYTSLISELAKKKPAKNYHDR</sequence>
<evidence type="ECO:0000313" key="7">
    <source>
        <dbReference type="EnsemblPlants" id="PNT61237"/>
    </source>
</evidence>
<dbReference type="Gramene" id="PNT61237">
    <property type="protein sequence ID" value="PNT61237"/>
    <property type="gene ID" value="BRADI_5g12557v3"/>
</dbReference>
<dbReference type="Pfam" id="PF13041">
    <property type="entry name" value="PPR_2"/>
    <property type="match status" value="4"/>
</dbReference>
<evidence type="ECO:0000256" key="4">
    <source>
        <dbReference type="PROSITE-ProRule" id="PRU00708"/>
    </source>
</evidence>
<reference evidence="6" key="2">
    <citation type="submission" date="2017-06" db="EMBL/GenBank/DDBJ databases">
        <title>WGS assembly of Brachypodium distachyon.</title>
        <authorList>
            <consortium name="The International Brachypodium Initiative"/>
            <person name="Lucas S."/>
            <person name="Harmon-Smith M."/>
            <person name="Lail K."/>
            <person name="Tice H."/>
            <person name="Grimwood J."/>
            <person name="Bruce D."/>
            <person name="Barry K."/>
            <person name="Shu S."/>
            <person name="Lindquist E."/>
            <person name="Wang M."/>
            <person name="Pitluck S."/>
            <person name="Vogel J.P."/>
            <person name="Garvin D.F."/>
            <person name="Mockler T.C."/>
            <person name="Schmutz J."/>
            <person name="Rokhsar D."/>
            <person name="Bevan M.W."/>
        </authorList>
    </citation>
    <scope>NUCLEOTIDE SEQUENCE</scope>
    <source>
        <strain evidence="6">Bd21</strain>
    </source>
</reference>
<dbReference type="ExpressionAtlas" id="I1IYJ2">
    <property type="expression patterns" value="baseline"/>
</dbReference>
<dbReference type="OrthoDB" id="185373at2759"/>
<evidence type="ECO:0000256" key="2">
    <source>
        <dbReference type="ARBA" id="ARBA00022737"/>
    </source>
</evidence>
<dbReference type="OMA" id="VPDAIQC"/>
<accession>I1IYJ2</accession>
<dbReference type="NCBIfam" id="TIGR00756">
    <property type="entry name" value="PPR"/>
    <property type="match status" value="6"/>
</dbReference>
<feature type="repeat" description="PPR" evidence="4">
    <location>
        <begin position="296"/>
        <end position="330"/>
    </location>
</feature>
<reference evidence="6 7" key="1">
    <citation type="journal article" date="2010" name="Nature">
        <title>Genome sequencing and analysis of the model grass Brachypodium distachyon.</title>
        <authorList>
            <consortium name="International Brachypodium Initiative"/>
        </authorList>
    </citation>
    <scope>NUCLEOTIDE SEQUENCE [LARGE SCALE GENOMIC DNA]</scope>
    <source>
        <strain evidence="6 7">Bd21</strain>
    </source>
</reference>
<feature type="repeat" description="PPR" evidence="4">
    <location>
        <begin position="471"/>
        <end position="505"/>
    </location>
</feature>
<protein>
    <recommendedName>
        <fullName evidence="9">Pentacotripeptide-repeat region of PRORP domain-containing protein</fullName>
    </recommendedName>
</protein>
<dbReference type="EnsemblPlants" id="PNT61237">
    <property type="protein sequence ID" value="PNT61237"/>
    <property type="gene ID" value="BRADI_5g12557v3"/>
</dbReference>
<reference evidence="7" key="3">
    <citation type="submission" date="2018-08" db="UniProtKB">
        <authorList>
            <consortium name="EnsemblPlants"/>
        </authorList>
    </citation>
    <scope>IDENTIFICATION</scope>
    <source>
        <strain evidence="7">cv. Bd21</strain>
    </source>
</reference>
<keyword evidence="2" id="KW-0677">Repeat</keyword>
<name>I1IYJ2_BRADI</name>
<dbReference type="AlphaFoldDB" id="I1IYJ2"/>